<dbReference type="Pfam" id="PF00076">
    <property type="entry name" value="RRM_1"/>
    <property type="match status" value="2"/>
</dbReference>
<feature type="region of interest" description="Disordered" evidence="4">
    <location>
        <begin position="203"/>
        <end position="226"/>
    </location>
</feature>
<reference evidence="6 8" key="1">
    <citation type="submission" date="2020-01" db="EMBL/GenBank/DDBJ databases">
        <authorList>
            <consortium name="DOE Joint Genome Institute"/>
            <person name="Haridas S."/>
            <person name="Albert R."/>
            <person name="Binder M."/>
            <person name="Bloem J."/>
            <person name="Labutti K."/>
            <person name="Salamov A."/>
            <person name="Andreopoulos B."/>
            <person name="Baker S.E."/>
            <person name="Barry K."/>
            <person name="Bills G."/>
            <person name="Bluhm B.H."/>
            <person name="Cannon C."/>
            <person name="Castanera R."/>
            <person name="Culley D.E."/>
            <person name="Daum C."/>
            <person name="Ezra D."/>
            <person name="Gonzalez J.B."/>
            <person name="Henrissat B."/>
            <person name="Kuo A."/>
            <person name="Liang C."/>
            <person name="Lipzen A."/>
            <person name="Lutzoni F."/>
            <person name="Magnuson J."/>
            <person name="Mondo S."/>
            <person name="Nolan M."/>
            <person name="Ohm R."/>
            <person name="Pangilinan J."/>
            <person name="Park H.-J."/>
            <person name="Ramirez L."/>
            <person name="Alfaro M."/>
            <person name="Sun H."/>
            <person name="Tritt A."/>
            <person name="Yoshinaga Y."/>
            <person name="Zwiers L.-H."/>
            <person name="Turgeon B.G."/>
            <person name="Goodwin S.B."/>
            <person name="Spatafora J.W."/>
            <person name="Crous P.W."/>
            <person name="Grigoriev I.V."/>
        </authorList>
    </citation>
    <scope>NUCLEOTIDE SEQUENCE</scope>
    <source>
        <strain evidence="6 8">CBS 781.70</strain>
    </source>
</reference>
<dbReference type="PANTHER" id="PTHR23236:SF119">
    <property type="entry name" value="NUCLEAR RNA-BINDING PROTEIN SART-3"/>
    <property type="match status" value="1"/>
</dbReference>
<organism evidence="6">
    <name type="scientific">Eremomyces bilateralis CBS 781.70</name>
    <dbReference type="NCBI Taxonomy" id="1392243"/>
    <lineage>
        <taxon>Eukaryota</taxon>
        <taxon>Fungi</taxon>
        <taxon>Dikarya</taxon>
        <taxon>Ascomycota</taxon>
        <taxon>Pezizomycotina</taxon>
        <taxon>Dothideomycetes</taxon>
        <taxon>Dothideomycetes incertae sedis</taxon>
        <taxon>Eremomycetales</taxon>
        <taxon>Eremomycetaceae</taxon>
        <taxon>Eremomyces</taxon>
    </lineage>
</organism>
<dbReference type="Gene3D" id="3.30.70.330">
    <property type="match status" value="2"/>
</dbReference>
<evidence type="ECO:0000256" key="2">
    <source>
        <dbReference type="ARBA" id="ARBA00022884"/>
    </source>
</evidence>
<proteinExistence type="predicted"/>
<name>A0A6G1G722_9PEZI</name>
<gene>
    <name evidence="6 8" type="ORF">P152DRAFT_286955</name>
</gene>
<sequence length="324" mass="35637">MHFLRRAAFRVVSTSTRQVNLSAPRNIRPITTVNATVPRTRLSIATSLIQRRFASDEAVKTDEEKLAEKATSDALAAETSTLTPAEQAETVVAEQPTSDALGDVEGRATIAASAVGQERAPRSNAPKHTLYIGNLNFEVTDDQLSTMFSEFGTLNQCTIVKDHRGLPRGFAFVSFETKEAADAAIEAMNEKIVAGRIMIVHHRTGTSSSQPRQRREHTTPRPEFPPSRTLYIGNMSWQMTDKDLTELFRGIRNVLDVRVAIDRATGHPRGFAHADFVDTESATSAKAVLDNKLVYDRTLRVNYAETSARAKTAPAAQDEQNTLA</sequence>
<evidence type="ECO:0000256" key="4">
    <source>
        <dbReference type="SAM" id="MobiDB-lite"/>
    </source>
</evidence>
<dbReference type="GO" id="GO:0003723">
    <property type="term" value="F:RNA binding"/>
    <property type="evidence" value="ECO:0007669"/>
    <property type="project" value="UniProtKB-UniRule"/>
</dbReference>
<dbReference type="RefSeq" id="XP_033535260.1">
    <property type="nucleotide sequence ID" value="XM_033674974.1"/>
</dbReference>
<protein>
    <submittedName>
        <fullName evidence="6 8">RNA binding domain-containing protein</fullName>
    </submittedName>
</protein>
<evidence type="ECO:0000256" key="3">
    <source>
        <dbReference type="PROSITE-ProRule" id="PRU00176"/>
    </source>
</evidence>
<keyword evidence="7" id="KW-1185">Reference proteome</keyword>
<dbReference type="SUPFAM" id="SSF54928">
    <property type="entry name" value="RNA-binding domain, RBD"/>
    <property type="match status" value="2"/>
</dbReference>
<dbReference type="Proteomes" id="UP000504638">
    <property type="component" value="Unplaced"/>
</dbReference>
<dbReference type="SMART" id="SM00360">
    <property type="entry name" value="RRM"/>
    <property type="match status" value="2"/>
</dbReference>
<accession>A0A6G1G722</accession>
<keyword evidence="1" id="KW-0677">Repeat</keyword>
<evidence type="ECO:0000259" key="5">
    <source>
        <dbReference type="PROSITE" id="PS50102"/>
    </source>
</evidence>
<reference evidence="8" key="3">
    <citation type="submission" date="2025-04" db="UniProtKB">
        <authorList>
            <consortium name="RefSeq"/>
        </authorList>
    </citation>
    <scope>IDENTIFICATION</scope>
    <source>
        <strain evidence="8">CBS 781.70</strain>
    </source>
</reference>
<keyword evidence="2 3" id="KW-0694">RNA-binding</keyword>
<dbReference type="PANTHER" id="PTHR23236">
    <property type="entry name" value="EUKARYOTIC TRANSLATION INITIATION FACTOR 4B/4H"/>
    <property type="match status" value="1"/>
</dbReference>
<dbReference type="CDD" id="cd00590">
    <property type="entry name" value="RRM_SF"/>
    <property type="match status" value="1"/>
</dbReference>
<dbReference type="EMBL" id="ML975154">
    <property type="protein sequence ID" value="KAF1813629.1"/>
    <property type="molecule type" value="Genomic_DNA"/>
</dbReference>
<dbReference type="GeneID" id="54415544"/>
<feature type="domain" description="RRM" evidence="5">
    <location>
        <begin position="228"/>
        <end position="306"/>
    </location>
</feature>
<dbReference type="AlphaFoldDB" id="A0A6G1G722"/>
<reference evidence="8" key="2">
    <citation type="submission" date="2020-04" db="EMBL/GenBank/DDBJ databases">
        <authorList>
            <consortium name="NCBI Genome Project"/>
        </authorList>
    </citation>
    <scope>NUCLEOTIDE SEQUENCE</scope>
    <source>
        <strain evidence="8">CBS 781.70</strain>
    </source>
</reference>
<dbReference type="PROSITE" id="PS50102">
    <property type="entry name" value="RRM"/>
    <property type="match status" value="2"/>
</dbReference>
<dbReference type="InterPro" id="IPR000504">
    <property type="entry name" value="RRM_dom"/>
</dbReference>
<dbReference type="OrthoDB" id="6730379at2759"/>
<feature type="domain" description="RRM" evidence="5">
    <location>
        <begin position="128"/>
        <end position="205"/>
    </location>
</feature>
<dbReference type="InterPro" id="IPR012677">
    <property type="entry name" value="Nucleotide-bd_a/b_plait_sf"/>
</dbReference>
<evidence type="ECO:0000313" key="7">
    <source>
        <dbReference type="Proteomes" id="UP000504638"/>
    </source>
</evidence>
<dbReference type="InterPro" id="IPR035979">
    <property type="entry name" value="RBD_domain_sf"/>
</dbReference>
<evidence type="ECO:0000313" key="8">
    <source>
        <dbReference type="RefSeq" id="XP_033535260.1"/>
    </source>
</evidence>
<evidence type="ECO:0000256" key="1">
    <source>
        <dbReference type="ARBA" id="ARBA00022737"/>
    </source>
</evidence>
<evidence type="ECO:0000313" key="6">
    <source>
        <dbReference type="EMBL" id="KAF1813629.1"/>
    </source>
</evidence>